<accession>A0A2D2D3H1</accession>
<evidence type="ECO:0000256" key="6">
    <source>
        <dbReference type="ARBA" id="ARBA00023136"/>
    </source>
</evidence>
<dbReference type="Gene3D" id="3.30.450.20">
    <property type="entry name" value="PAS domain"/>
    <property type="match status" value="1"/>
</dbReference>
<gene>
    <name evidence="9" type="ORF">CQW49_17960</name>
</gene>
<dbReference type="InterPro" id="IPR013656">
    <property type="entry name" value="PAS_4"/>
</dbReference>
<organism evidence="9 10">
    <name type="scientific">Methylosinus trichosporium (strain ATCC 35070 / NCIMB 11131 / UNIQEM 75 / OB3b)</name>
    <dbReference type="NCBI Taxonomy" id="595536"/>
    <lineage>
        <taxon>Bacteria</taxon>
        <taxon>Pseudomonadati</taxon>
        <taxon>Pseudomonadota</taxon>
        <taxon>Alphaproteobacteria</taxon>
        <taxon>Hyphomicrobiales</taxon>
        <taxon>Methylocystaceae</taxon>
        <taxon>Methylosinus</taxon>
    </lineage>
</organism>
<dbReference type="InterPro" id="IPR036097">
    <property type="entry name" value="HisK_dim/P_sf"/>
</dbReference>
<dbReference type="InterPro" id="IPR003661">
    <property type="entry name" value="HisK_dim/P_dom"/>
</dbReference>
<dbReference type="InterPro" id="IPR050351">
    <property type="entry name" value="BphY/WalK/GraS-like"/>
</dbReference>
<name>A0A2D2D3H1_METT3</name>
<reference evidence="10" key="1">
    <citation type="submission" date="2017-10" db="EMBL/GenBank/DDBJ databases">
        <title>Completed PacBio SMRT sequence of Methylosinus trichosporium OB3b reveals presence of a third large plasmid.</title>
        <authorList>
            <person name="Charles T.C."/>
            <person name="Lynch M.D.J."/>
            <person name="Heil J.R."/>
            <person name="Cheng J."/>
        </authorList>
    </citation>
    <scope>NUCLEOTIDE SEQUENCE [LARGE SCALE GENOMIC DNA]</scope>
    <source>
        <strain evidence="10">OB3b</strain>
    </source>
</reference>
<dbReference type="Gene3D" id="3.30.565.10">
    <property type="entry name" value="Histidine kinase-like ATPase, C-terminal domain"/>
    <property type="match status" value="1"/>
</dbReference>
<sequence>MTDAQTAADDWRRLVFDETSAALMLIDGDGVVLRANAEAQRLFRYPAQDLCGRRLCDLLPDFAPVTSPCSGVFGARRDGARIPVFARMTPLGPEPGANMLATLFRLAGGRKDTASLVERAAGLEEANERLARFAFVASQDLQEPLRKIAVFADLMQKAITRGVREEIVHANEVMRFSALRARALVEDLLSFSRIVNDELELAALDLRAAIDASLAALGPSLAMAQARLEVDLPRVSISADAMQFQRLVRNILSNAVKYRKPGRPVSIAIRGFRDETQLCLAIADDGIGFEAQYAQRVFEPLKQLHSKVDYPGSGVGLAMCKAIADRHGWRISVEAQPGVGATFFIVLPCCEARAQFPR</sequence>
<proteinExistence type="predicted"/>
<keyword evidence="10" id="KW-1185">Reference proteome</keyword>
<dbReference type="InterPro" id="IPR035965">
    <property type="entry name" value="PAS-like_dom_sf"/>
</dbReference>
<dbReference type="KEGG" id="mtw:CQW49_17960"/>
<dbReference type="SMART" id="SM00387">
    <property type="entry name" value="HATPase_c"/>
    <property type="match status" value="1"/>
</dbReference>
<dbReference type="SUPFAM" id="SSF55874">
    <property type="entry name" value="ATPase domain of HSP90 chaperone/DNA topoisomerase II/histidine kinase"/>
    <property type="match status" value="1"/>
</dbReference>
<dbReference type="SUPFAM" id="SSF47384">
    <property type="entry name" value="Homodimeric domain of signal transducing histidine kinase"/>
    <property type="match status" value="1"/>
</dbReference>
<comment type="catalytic activity">
    <reaction evidence="1">
        <text>ATP + protein L-histidine = ADP + protein N-phospho-L-histidine.</text>
        <dbReference type="EC" id="2.7.13.3"/>
    </reaction>
</comment>
<dbReference type="GO" id="GO:0000155">
    <property type="term" value="F:phosphorelay sensor kinase activity"/>
    <property type="evidence" value="ECO:0007669"/>
    <property type="project" value="InterPro"/>
</dbReference>
<keyword evidence="5 9" id="KW-0418">Kinase</keyword>
<dbReference type="PANTHER" id="PTHR42878:SF15">
    <property type="entry name" value="BACTERIOPHYTOCHROME"/>
    <property type="match status" value="1"/>
</dbReference>
<dbReference type="InterPro" id="IPR000014">
    <property type="entry name" value="PAS"/>
</dbReference>
<dbReference type="GO" id="GO:0030295">
    <property type="term" value="F:protein kinase activator activity"/>
    <property type="evidence" value="ECO:0007669"/>
    <property type="project" value="TreeGrafter"/>
</dbReference>
<feature type="domain" description="PAS" evidence="8">
    <location>
        <begin position="8"/>
        <end position="53"/>
    </location>
</feature>
<dbReference type="CDD" id="cd00082">
    <property type="entry name" value="HisKA"/>
    <property type="match status" value="1"/>
</dbReference>
<evidence type="ECO:0000256" key="2">
    <source>
        <dbReference type="ARBA" id="ARBA00012438"/>
    </source>
</evidence>
<dbReference type="Pfam" id="PF08448">
    <property type="entry name" value="PAS_4"/>
    <property type="match status" value="1"/>
</dbReference>
<keyword evidence="3" id="KW-0597">Phosphoprotein</keyword>
<evidence type="ECO:0000256" key="1">
    <source>
        <dbReference type="ARBA" id="ARBA00000085"/>
    </source>
</evidence>
<dbReference type="SUPFAM" id="SSF55785">
    <property type="entry name" value="PYP-like sensor domain (PAS domain)"/>
    <property type="match status" value="1"/>
</dbReference>
<dbReference type="InterPro" id="IPR004358">
    <property type="entry name" value="Sig_transdc_His_kin-like_C"/>
</dbReference>
<evidence type="ECO:0000313" key="10">
    <source>
        <dbReference type="Proteomes" id="UP000230709"/>
    </source>
</evidence>
<dbReference type="Gene3D" id="1.10.287.130">
    <property type="match status" value="1"/>
</dbReference>
<dbReference type="GO" id="GO:0016020">
    <property type="term" value="C:membrane"/>
    <property type="evidence" value="ECO:0007669"/>
    <property type="project" value="UniProtKB-SubCell"/>
</dbReference>
<dbReference type="EC" id="2.7.13.3" evidence="2"/>
<keyword evidence="6" id="KW-0472">Membrane</keyword>
<evidence type="ECO:0000256" key="4">
    <source>
        <dbReference type="ARBA" id="ARBA00022679"/>
    </source>
</evidence>
<dbReference type="STRING" id="595536.GCA_000178815_01588"/>
<dbReference type="PROSITE" id="PS50112">
    <property type="entry name" value="PAS"/>
    <property type="match status" value="1"/>
</dbReference>
<dbReference type="PRINTS" id="PR00344">
    <property type="entry name" value="BCTRLSENSOR"/>
</dbReference>
<dbReference type="InterPro" id="IPR036890">
    <property type="entry name" value="HATPase_C_sf"/>
</dbReference>
<feature type="domain" description="Histidine kinase" evidence="7">
    <location>
        <begin position="136"/>
        <end position="351"/>
    </location>
</feature>
<dbReference type="Proteomes" id="UP000230709">
    <property type="component" value="Chromosome"/>
</dbReference>
<dbReference type="GO" id="GO:0000156">
    <property type="term" value="F:phosphorelay response regulator activity"/>
    <property type="evidence" value="ECO:0007669"/>
    <property type="project" value="TreeGrafter"/>
</dbReference>
<keyword evidence="4" id="KW-0808">Transferase</keyword>
<dbReference type="InterPro" id="IPR003594">
    <property type="entry name" value="HATPase_dom"/>
</dbReference>
<evidence type="ECO:0000256" key="3">
    <source>
        <dbReference type="ARBA" id="ARBA00022553"/>
    </source>
</evidence>
<dbReference type="EMBL" id="CP023737">
    <property type="protein sequence ID" value="ATQ69552.1"/>
    <property type="molecule type" value="Genomic_DNA"/>
</dbReference>
<dbReference type="SMART" id="SM00091">
    <property type="entry name" value="PAS"/>
    <property type="match status" value="1"/>
</dbReference>
<dbReference type="InterPro" id="IPR005467">
    <property type="entry name" value="His_kinase_dom"/>
</dbReference>
<dbReference type="PANTHER" id="PTHR42878">
    <property type="entry name" value="TWO-COMPONENT HISTIDINE KINASE"/>
    <property type="match status" value="1"/>
</dbReference>
<dbReference type="GO" id="GO:0007234">
    <property type="term" value="P:osmosensory signaling via phosphorelay pathway"/>
    <property type="evidence" value="ECO:0007669"/>
    <property type="project" value="TreeGrafter"/>
</dbReference>
<dbReference type="PROSITE" id="PS50109">
    <property type="entry name" value="HIS_KIN"/>
    <property type="match status" value="1"/>
</dbReference>
<evidence type="ECO:0000256" key="5">
    <source>
        <dbReference type="ARBA" id="ARBA00022777"/>
    </source>
</evidence>
<evidence type="ECO:0000313" key="9">
    <source>
        <dbReference type="EMBL" id="ATQ69552.1"/>
    </source>
</evidence>
<evidence type="ECO:0000259" key="7">
    <source>
        <dbReference type="PROSITE" id="PS50109"/>
    </source>
</evidence>
<protein>
    <recommendedName>
        <fullName evidence="2">histidine kinase</fullName>
        <ecNumber evidence="2">2.7.13.3</ecNumber>
    </recommendedName>
</protein>
<dbReference type="Pfam" id="PF02518">
    <property type="entry name" value="HATPase_c"/>
    <property type="match status" value="1"/>
</dbReference>
<dbReference type="AlphaFoldDB" id="A0A2D2D3H1"/>
<evidence type="ECO:0000259" key="8">
    <source>
        <dbReference type="PROSITE" id="PS50112"/>
    </source>
</evidence>
<dbReference type="RefSeq" id="WP_003610250.1">
    <property type="nucleotide sequence ID" value="NZ_ADVE02000001.1"/>
</dbReference>
<dbReference type="CDD" id="cd00130">
    <property type="entry name" value="PAS"/>
    <property type="match status" value="1"/>
</dbReference>